<feature type="compositionally biased region" description="Basic and acidic residues" evidence="1">
    <location>
        <begin position="252"/>
        <end position="268"/>
    </location>
</feature>
<feature type="region of interest" description="Disordered" evidence="1">
    <location>
        <begin position="708"/>
        <end position="744"/>
    </location>
</feature>
<feature type="compositionally biased region" description="Basic residues" evidence="1">
    <location>
        <begin position="709"/>
        <end position="735"/>
    </location>
</feature>
<dbReference type="HOGENOM" id="CLU_314581_0_0_1"/>
<feature type="compositionally biased region" description="Basic and acidic residues" evidence="1">
    <location>
        <begin position="894"/>
        <end position="904"/>
    </location>
</feature>
<evidence type="ECO:0000313" key="3">
    <source>
        <dbReference type="Proteomes" id="UP000007266"/>
    </source>
</evidence>
<dbReference type="Proteomes" id="UP000007266">
    <property type="component" value="Linkage group 10"/>
</dbReference>
<sequence>MEFSKAQIAALVLGYLKSEKLYSVIEEFLKNCSYFNENTQNIKMGKYFVTRVLGMRLVDFLEEYAMIYSIVQGRLEETNYYETHTRTSLVDQIMYLLDKETATVATSTPVISSSVGSEVDTTPAHTLPGNNSEENEPAITKTPKKKSTRSKSREKEEILDVSEVLTQTLLENHELHEKIAETINIVRNTPETGRAATEEHVSAGASKELDALIKTVVQRTEEDPVYNKLIDEIIGTAPYDNQSKKSTGSTHNNDDSSKPKSGDPMDAHNNDAVRSIIEVAQNTDPPPPEAPKPQNGGEVYVFDGTLDTYLKTTGATPAVAPNQLYFNTGGLLIMPPEAPPKQYYIVNNQPVINMGVPTVKNITENDIMAMPTIIVNDESCTNLTNQTVAPKPPKRIVPKPEEPPPATSPASKPASHVRNLDFSTPGMRNNSSKTWDADLRSLVSGCANKTPTPKRKRVIVTKKKAKAKKKTEEEEPKAMQTPVKDTAPKTPGPAPNTNDCTPFSALLEEQLQGVDLISMPTPKIPITPGFALTPGDLAPYNQRSTDYSTSSSYYQPSDTEQNKSLDQLIEECKRLENNKSPQPPDKFTNLKILSDVVIEQAKVVTEPEKSQTTLKKFNQSVIGKKNLNLLNRHPTTSSSSDSDSDSDSESPEHTVIKKTDVKQTDDTSSINNILNEVQVKSTFDEEKRKKDILAQLEVVRKRTIDKIKKTTRKAPVRNNRKNAKTPKVPRKKPAKKQPVEEKVEDEEAQKLIHGLAERGIHLVQNKTPQKVKEQTLESDVSCPTFDRKIYQDVESVVHSDKTRKKALNKYNFEILKKTMSVQVFDELDREVTMMIKWTGFESIFELNPRAKSTTPKKKLDDEEDELMDYVFLADARDSSPEKVTKGGRKRKHKSSESEKQTEKKAKAYENNIKLLKKIDVDDFLDKVHGE</sequence>
<feature type="compositionally biased region" description="Polar residues" evidence="1">
    <location>
        <begin position="113"/>
        <end position="132"/>
    </location>
</feature>
<dbReference type="KEGG" id="tca:103314406"/>
<organism evidence="2 3">
    <name type="scientific">Tribolium castaneum</name>
    <name type="common">Red flour beetle</name>
    <dbReference type="NCBI Taxonomy" id="7070"/>
    <lineage>
        <taxon>Eukaryota</taxon>
        <taxon>Metazoa</taxon>
        <taxon>Ecdysozoa</taxon>
        <taxon>Arthropoda</taxon>
        <taxon>Hexapoda</taxon>
        <taxon>Insecta</taxon>
        <taxon>Pterygota</taxon>
        <taxon>Neoptera</taxon>
        <taxon>Endopterygota</taxon>
        <taxon>Coleoptera</taxon>
        <taxon>Polyphaga</taxon>
        <taxon>Cucujiformia</taxon>
        <taxon>Tenebrionidae</taxon>
        <taxon>Tenebrionidae incertae sedis</taxon>
        <taxon>Tribolium</taxon>
    </lineage>
</organism>
<feature type="compositionally biased region" description="Basic residues" evidence="1">
    <location>
        <begin position="452"/>
        <end position="469"/>
    </location>
</feature>
<proteinExistence type="predicted"/>
<feature type="compositionally biased region" description="Polar residues" evidence="1">
    <location>
        <begin position="239"/>
        <end position="251"/>
    </location>
</feature>
<dbReference type="EMBL" id="KQ971379">
    <property type="protein sequence ID" value="EEZ97475.1"/>
    <property type="molecule type" value="Genomic_DNA"/>
</dbReference>
<evidence type="ECO:0000313" key="2">
    <source>
        <dbReference type="EMBL" id="EEZ97475.1"/>
    </source>
</evidence>
<feature type="region of interest" description="Disordered" evidence="1">
    <location>
        <begin position="877"/>
        <end position="904"/>
    </location>
</feature>
<gene>
    <name evidence="2" type="primary">AUGUSTUS-3.0.2_11309</name>
    <name evidence="2" type="ORF">TcasGA2_TC011309</name>
</gene>
<name>D6X3W2_TRICA</name>
<dbReference type="STRING" id="7070.D6X3W2"/>
<feature type="region of interest" description="Disordered" evidence="1">
    <location>
        <begin position="386"/>
        <end position="433"/>
    </location>
</feature>
<feature type="compositionally biased region" description="Basic and acidic residues" evidence="1">
    <location>
        <begin position="650"/>
        <end position="665"/>
    </location>
</feature>
<feature type="region of interest" description="Disordered" evidence="1">
    <location>
        <begin position="238"/>
        <end position="268"/>
    </location>
</feature>
<feature type="region of interest" description="Disordered" evidence="1">
    <location>
        <begin position="625"/>
        <end position="665"/>
    </location>
</feature>
<feature type="region of interest" description="Disordered" evidence="1">
    <location>
        <begin position="113"/>
        <end position="155"/>
    </location>
</feature>
<reference evidence="2 3" key="1">
    <citation type="journal article" date="2008" name="Nature">
        <title>The genome of the model beetle and pest Tribolium castaneum.</title>
        <authorList>
            <consortium name="Tribolium Genome Sequencing Consortium"/>
            <person name="Richards S."/>
            <person name="Gibbs R.A."/>
            <person name="Weinstock G.M."/>
            <person name="Brown S.J."/>
            <person name="Denell R."/>
            <person name="Beeman R.W."/>
            <person name="Gibbs R."/>
            <person name="Beeman R.W."/>
            <person name="Brown S.J."/>
            <person name="Bucher G."/>
            <person name="Friedrich M."/>
            <person name="Grimmelikhuijzen C.J."/>
            <person name="Klingler M."/>
            <person name="Lorenzen M."/>
            <person name="Richards S."/>
            <person name="Roth S."/>
            <person name="Schroder R."/>
            <person name="Tautz D."/>
            <person name="Zdobnov E.M."/>
            <person name="Muzny D."/>
            <person name="Gibbs R.A."/>
            <person name="Weinstock G.M."/>
            <person name="Attaway T."/>
            <person name="Bell S."/>
            <person name="Buhay C.J."/>
            <person name="Chandrabose M.N."/>
            <person name="Chavez D."/>
            <person name="Clerk-Blankenburg K.P."/>
            <person name="Cree A."/>
            <person name="Dao M."/>
            <person name="Davis C."/>
            <person name="Chacko J."/>
            <person name="Dinh H."/>
            <person name="Dugan-Rocha S."/>
            <person name="Fowler G."/>
            <person name="Garner T.T."/>
            <person name="Garnes J."/>
            <person name="Gnirke A."/>
            <person name="Hawes A."/>
            <person name="Hernandez J."/>
            <person name="Hines S."/>
            <person name="Holder M."/>
            <person name="Hume J."/>
            <person name="Jhangiani S.N."/>
            <person name="Joshi V."/>
            <person name="Khan Z.M."/>
            <person name="Jackson L."/>
            <person name="Kovar C."/>
            <person name="Kowis A."/>
            <person name="Lee S."/>
            <person name="Lewis L.R."/>
            <person name="Margolis J."/>
            <person name="Morgan M."/>
            <person name="Nazareth L.V."/>
            <person name="Nguyen N."/>
            <person name="Okwuonu G."/>
            <person name="Parker D."/>
            <person name="Richards S."/>
            <person name="Ruiz S.J."/>
            <person name="Santibanez J."/>
            <person name="Savard J."/>
            <person name="Scherer S.E."/>
            <person name="Schneider B."/>
            <person name="Sodergren E."/>
            <person name="Tautz D."/>
            <person name="Vattahil S."/>
            <person name="Villasana D."/>
            <person name="White C.S."/>
            <person name="Wright R."/>
            <person name="Park Y."/>
            <person name="Beeman R.W."/>
            <person name="Lord J."/>
            <person name="Oppert B."/>
            <person name="Lorenzen M."/>
            <person name="Brown S."/>
            <person name="Wang L."/>
            <person name="Savard J."/>
            <person name="Tautz D."/>
            <person name="Richards S."/>
            <person name="Weinstock G."/>
            <person name="Gibbs R.A."/>
            <person name="Liu Y."/>
            <person name="Worley K."/>
            <person name="Weinstock G."/>
            <person name="Elsik C.G."/>
            <person name="Reese J.T."/>
            <person name="Elhaik E."/>
            <person name="Landan G."/>
            <person name="Graur D."/>
            <person name="Arensburger P."/>
            <person name="Atkinson P."/>
            <person name="Beeman R.W."/>
            <person name="Beidler J."/>
            <person name="Brown S.J."/>
            <person name="Demuth J.P."/>
            <person name="Drury D.W."/>
            <person name="Du Y.Z."/>
            <person name="Fujiwara H."/>
            <person name="Lorenzen M."/>
            <person name="Maselli V."/>
            <person name="Osanai M."/>
            <person name="Park Y."/>
            <person name="Robertson H.M."/>
            <person name="Tu Z."/>
            <person name="Wang J.J."/>
            <person name="Wang S."/>
            <person name="Richards S."/>
            <person name="Song H."/>
            <person name="Zhang L."/>
            <person name="Sodergren E."/>
            <person name="Werner D."/>
            <person name="Stanke M."/>
            <person name="Morgenstern B."/>
            <person name="Solovyev V."/>
            <person name="Kosarev P."/>
            <person name="Brown G."/>
            <person name="Chen H.C."/>
            <person name="Ermolaeva O."/>
            <person name="Hlavina W."/>
            <person name="Kapustin Y."/>
            <person name="Kiryutin B."/>
            <person name="Kitts P."/>
            <person name="Maglott D."/>
            <person name="Pruitt K."/>
            <person name="Sapojnikov V."/>
            <person name="Souvorov A."/>
            <person name="Mackey A.J."/>
            <person name="Waterhouse R.M."/>
            <person name="Wyder S."/>
            <person name="Zdobnov E.M."/>
            <person name="Zdobnov E.M."/>
            <person name="Wyder S."/>
            <person name="Kriventseva E.V."/>
            <person name="Kadowaki T."/>
            <person name="Bork P."/>
            <person name="Aranda M."/>
            <person name="Bao R."/>
            <person name="Beermann A."/>
            <person name="Berns N."/>
            <person name="Bolognesi R."/>
            <person name="Bonneton F."/>
            <person name="Bopp D."/>
            <person name="Brown S.J."/>
            <person name="Bucher G."/>
            <person name="Butts T."/>
            <person name="Chaumot A."/>
            <person name="Denell R.E."/>
            <person name="Ferrier D.E."/>
            <person name="Friedrich M."/>
            <person name="Gordon C.M."/>
            <person name="Jindra M."/>
            <person name="Klingler M."/>
            <person name="Lan Q."/>
            <person name="Lattorff H.M."/>
            <person name="Laudet V."/>
            <person name="von Levetsow C."/>
            <person name="Liu Z."/>
            <person name="Lutz R."/>
            <person name="Lynch J.A."/>
            <person name="da Fonseca R.N."/>
            <person name="Posnien N."/>
            <person name="Reuter R."/>
            <person name="Roth S."/>
            <person name="Savard J."/>
            <person name="Schinko J.B."/>
            <person name="Schmitt C."/>
            <person name="Schoppmeier M."/>
            <person name="Schroder R."/>
            <person name="Shippy T.D."/>
            <person name="Simonnet F."/>
            <person name="Marques-Souza H."/>
            <person name="Tautz D."/>
            <person name="Tomoyasu Y."/>
            <person name="Trauner J."/>
            <person name="Van der Zee M."/>
            <person name="Vervoort M."/>
            <person name="Wittkopp N."/>
            <person name="Wimmer E.A."/>
            <person name="Yang X."/>
            <person name="Jones A.K."/>
            <person name="Sattelle D.B."/>
            <person name="Ebert P.R."/>
            <person name="Nelson D."/>
            <person name="Scott J.G."/>
            <person name="Beeman R.W."/>
            <person name="Muthukrishnan S."/>
            <person name="Kramer K.J."/>
            <person name="Arakane Y."/>
            <person name="Beeman R.W."/>
            <person name="Zhu Q."/>
            <person name="Hogenkamp D."/>
            <person name="Dixit R."/>
            <person name="Oppert B."/>
            <person name="Jiang H."/>
            <person name="Zou Z."/>
            <person name="Marshall J."/>
            <person name="Elpidina E."/>
            <person name="Vinokurov K."/>
            <person name="Oppert C."/>
            <person name="Zou Z."/>
            <person name="Evans J."/>
            <person name="Lu Z."/>
            <person name="Zhao P."/>
            <person name="Sumathipala N."/>
            <person name="Altincicek B."/>
            <person name="Vilcinskas A."/>
            <person name="Williams M."/>
            <person name="Hultmark D."/>
            <person name="Hetru C."/>
            <person name="Jiang H."/>
            <person name="Grimmelikhuijzen C.J."/>
            <person name="Hauser F."/>
            <person name="Cazzamali G."/>
            <person name="Williamson M."/>
            <person name="Park Y."/>
            <person name="Li B."/>
            <person name="Tanaka Y."/>
            <person name="Predel R."/>
            <person name="Neupert S."/>
            <person name="Schachtner J."/>
            <person name="Verleyen P."/>
            <person name="Raible F."/>
            <person name="Bork P."/>
            <person name="Friedrich M."/>
            <person name="Walden K.K."/>
            <person name="Robertson H.M."/>
            <person name="Angeli S."/>
            <person name="Foret S."/>
            <person name="Bucher G."/>
            <person name="Schuetz S."/>
            <person name="Maleszka R."/>
            <person name="Wimmer E.A."/>
            <person name="Beeman R.W."/>
            <person name="Lorenzen M."/>
            <person name="Tomoyasu Y."/>
            <person name="Miller S.C."/>
            <person name="Grossmann D."/>
            <person name="Bucher G."/>
        </authorList>
    </citation>
    <scope>NUCLEOTIDE SEQUENCE [LARGE SCALE GENOMIC DNA]</scope>
    <source>
        <strain evidence="2 3">Georgia GA2</strain>
    </source>
</reference>
<feature type="compositionally biased region" description="Low complexity" evidence="1">
    <location>
        <begin position="544"/>
        <end position="559"/>
    </location>
</feature>
<keyword evidence="3" id="KW-1185">Reference proteome</keyword>
<feature type="region of interest" description="Disordered" evidence="1">
    <location>
        <begin position="530"/>
        <end position="561"/>
    </location>
</feature>
<protein>
    <submittedName>
        <fullName evidence="2">Uncharacterized protein</fullName>
    </submittedName>
</protein>
<accession>D6X3W2</accession>
<evidence type="ECO:0000256" key="1">
    <source>
        <dbReference type="SAM" id="MobiDB-lite"/>
    </source>
</evidence>
<feature type="region of interest" description="Disordered" evidence="1">
    <location>
        <begin position="446"/>
        <end position="496"/>
    </location>
</feature>
<reference evidence="2 3" key="2">
    <citation type="journal article" date="2010" name="Nucleic Acids Res.">
        <title>BeetleBase in 2010: revisions to provide comprehensive genomic information for Tribolium castaneum.</title>
        <authorList>
            <person name="Kim H.S."/>
            <person name="Murphy T."/>
            <person name="Xia J."/>
            <person name="Caragea D."/>
            <person name="Park Y."/>
            <person name="Beeman R.W."/>
            <person name="Lorenzen M.D."/>
            <person name="Butcher S."/>
            <person name="Manak J.R."/>
            <person name="Brown S.J."/>
        </authorList>
    </citation>
    <scope>GENOME REANNOTATION</scope>
    <source>
        <strain evidence="2 3">Georgia GA2</strain>
    </source>
</reference>
<dbReference type="eggNOG" id="ENOG502SCZ8">
    <property type="taxonomic scope" value="Eukaryota"/>
</dbReference>
<dbReference type="AlphaFoldDB" id="D6X3W2"/>
<dbReference type="OrthoDB" id="6287635at2759"/>